<dbReference type="Proteomes" id="UP000321393">
    <property type="component" value="Unassembled WGS sequence"/>
</dbReference>
<dbReference type="EMBL" id="SSTD01019265">
    <property type="protein sequence ID" value="TYJ96732.1"/>
    <property type="molecule type" value="Genomic_DNA"/>
</dbReference>
<evidence type="ECO:0000313" key="3">
    <source>
        <dbReference type="Proteomes" id="UP000321393"/>
    </source>
</evidence>
<dbReference type="OrthoDB" id="1743754at2759"/>
<proteinExistence type="predicted"/>
<dbReference type="Proteomes" id="UP000321947">
    <property type="component" value="Unassembled WGS sequence"/>
</dbReference>
<sequence>MKAVVNRCKHPNVTDADGKVLAKRNLSWSIVEDEASLGNSRSLNAILNGVDHNDNITEIIIVQARLTLGLMLLTNEETMTRIVIVSQQELIETLDDESTIESDEEEDGKVLFGCTMEELNMIDVNLSSQQSNIDSIGDSVKQEVFNLSADHIYMK</sequence>
<accession>A0A5A7V6E2</accession>
<protein>
    <submittedName>
        <fullName evidence="1">Gag-pol polyprotein</fullName>
    </submittedName>
</protein>
<evidence type="ECO:0000313" key="2">
    <source>
        <dbReference type="EMBL" id="TYJ96732.1"/>
    </source>
</evidence>
<name>A0A5A7V6E2_CUCMM</name>
<evidence type="ECO:0000313" key="1">
    <source>
        <dbReference type="EMBL" id="KAA0062820.1"/>
    </source>
</evidence>
<organism evidence="1 3">
    <name type="scientific">Cucumis melo var. makuwa</name>
    <name type="common">Oriental melon</name>
    <dbReference type="NCBI Taxonomy" id="1194695"/>
    <lineage>
        <taxon>Eukaryota</taxon>
        <taxon>Viridiplantae</taxon>
        <taxon>Streptophyta</taxon>
        <taxon>Embryophyta</taxon>
        <taxon>Tracheophyta</taxon>
        <taxon>Spermatophyta</taxon>
        <taxon>Magnoliopsida</taxon>
        <taxon>eudicotyledons</taxon>
        <taxon>Gunneridae</taxon>
        <taxon>Pentapetalae</taxon>
        <taxon>rosids</taxon>
        <taxon>fabids</taxon>
        <taxon>Cucurbitales</taxon>
        <taxon>Cucurbitaceae</taxon>
        <taxon>Benincaseae</taxon>
        <taxon>Cucumis</taxon>
    </lineage>
</organism>
<reference evidence="3 4" key="1">
    <citation type="submission" date="2019-08" db="EMBL/GenBank/DDBJ databases">
        <title>Draft genome sequences of two oriental melons (Cucumis melo L. var makuwa).</title>
        <authorList>
            <person name="Kwon S.-Y."/>
        </authorList>
    </citation>
    <scope>NUCLEOTIDE SEQUENCE [LARGE SCALE GENOMIC DNA]</scope>
    <source>
        <strain evidence="4">cv. Chang Bougi</strain>
        <strain evidence="3">cv. SW 3</strain>
        <tissue evidence="1">Leaf</tissue>
    </source>
</reference>
<dbReference type="AlphaFoldDB" id="A0A5A7V6E2"/>
<evidence type="ECO:0000313" key="4">
    <source>
        <dbReference type="Proteomes" id="UP000321947"/>
    </source>
</evidence>
<comment type="caution">
    <text evidence="1">The sequence shown here is derived from an EMBL/GenBank/DDBJ whole genome shotgun (WGS) entry which is preliminary data.</text>
</comment>
<dbReference type="EMBL" id="SSTE01004154">
    <property type="protein sequence ID" value="KAA0062820.1"/>
    <property type="molecule type" value="Genomic_DNA"/>
</dbReference>
<gene>
    <name evidence="2" type="ORF">E5676_scaffold986G00210</name>
    <name evidence="1" type="ORF">E6C27_scaffold357G00410</name>
</gene>